<evidence type="ECO:0000256" key="4">
    <source>
        <dbReference type="ARBA" id="ARBA00022679"/>
    </source>
</evidence>
<dbReference type="InterPro" id="IPR002545">
    <property type="entry name" value="CheW-lke_dom"/>
</dbReference>
<evidence type="ECO:0000256" key="6">
    <source>
        <dbReference type="ARBA" id="ARBA00023012"/>
    </source>
</evidence>
<dbReference type="SUPFAM" id="SSF55874">
    <property type="entry name" value="ATPase domain of HSP90 chaperone/DNA topoisomerase II/histidine kinase"/>
    <property type="match status" value="1"/>
</dbReference>
<dbReference type="GO" id="GO:0016301">
    <property type="term" value="F:kinase activity"/>
    <property type="evidence" value="ECO:0007669"/>
    <property type="project" value="UniProtKB-KW"/>
</dbReference>
<dbReference type="InterPro" id="IPR051315">
    <property type="entry name" value="Bact_Chemotaxis_CheA"/>
</dbReference>
<reference evidence="13" key="1">
    <citation type="journal article" date="2021" name="Front. Microbiol.">
        <title>Comprehensive Comparative Genomics and Phenotyping of Methylobacterium Species.</title>
        <authorList>
            <person name="Alessa O."/>
            <person name="Ogura Y."/>
            <person name="Fujitani Y."/>
            <person name="Takami H."/>
            <person name="Hayashi T."/>
            <person name="Sahin N."/>
            <person name="Tani A."/>
        </authorList>
    </citation>
    <scope>NUCLEOTIDE SEQUENCE</scope>
    <source>
        <strain evidence="13">DSM 17168</strain>
    </source>
</reference>
<comment type="caution">
    <text evidence="13">The sequence shown here is derived from an EMBL/GenBank/DDBJ whole genome shotgun (WGS) entry which is preliminary data.</text>
</comment>
<evidence type="ECO:0000256" key="9">
    <source>
        <dbReference type="SAM" id="MobiDB-lite"/>
    </source>
</evidence>
<accession>A0ABQ4SGQ7</accession>
<dbReference type="SMART" id="SM00260">
    <property type="entry name" value="CheW"/>
    <property type="match status" value="1"/>
</dbReference>
<dbReference type="InterPro" id="IPR008207">
    <property type="entry name" value="Sig_transdc_His_kin_Hpt_dom"/>
</dbReference>
<sequence>MDIRAMLLAAFEAEHREHLGAIRAALAAARAGAAPDWNDVFRRAHSLKGAARAVDLPAVEDIAHRLETLFDRIVEGAQPLDRAAEAAVTLALDRIEGMVAALAEVPEPALPQDAAAALDRCLSGSPAAAQPSAETAPAQRPAAAPRPAATEVTPAPRPAEAPHPPSAETVPAPRPAEAPRAEPAEAAPAVLRVAGEDVDRLSRAVHDLSLALQSQDEIGGAVAALESGGRALRRTADALRERAGEVSTLSRRLREAGDPGAAALDAALDLLRRLDGEVRAMVRGASGLARTQHRAAGTVEVAVRRLREDADRLLLVPAETVFGGYGRMVREIAREAGLPVEVRLEGLDRPVDRVLLQALKDPVLHLMRNAVSHGAEPPEARRARGKPEALTITLSVSLRGGDLVLSVRDDGRGPDIPRIVETARRQGLIPPEARPSTREALRLVFAPGFSTAERVDRLAGRGVGLSVVAEAVAALRGRARLRRAEPWGAEVIVTVPVSAARRPLLLVEAAGRIYALPGSATARLLRLAPSDLVPVSGLPHARVALDGREVSVPVVPLAALLGGPAALPVEDGRVRAVLVRNGADLCAVAVDRLLDVRPSLVGPPPPIGGDPGLVSGTVLLADESPALVLDPAGLVARSAEAGGRLAALPAPAARSARRRTPTILVVDDSITTRTLEKSILEAEGYRVFVCVDGQDGLDRLRRDGAQVDLVVADVEMPRLDGFGLLRAIKEDPDLTRLPVILMTSRGDPADIRRGLDLGADAYITKQKFDQRELLDTIGQLL</sequence>
<feature type="domain" description="Response regulatory" evidence="10">
    <location>
        <begin position="662"/>
        <end position="780"/>
    </location>
</feature>
<evidence type="ECO:0000259" key="12">
    <source>
        <dbReference type="PROSITE" id="PS50894"/>
    </source>
</evidence>
<dbReference type="InterPro" id="IPR004358">
    <property type="entry name" value="Sig_transdc_His_kin-like_C"/>
</dbReference>
<keyword evidence="5 13" id="KW-0418">Kinase</keyword>
<dbReference type="SMART" id="SM00073">
    <property type="entry name" value="HPT"/>
    <property type="match status" value="1"/>
</dbReference>
<dbReference type="PANTHER" id="PTHR43395:SF1">
    <property type="entry name" value="CHEMOTAXIS PROTEIN CHEA"/>
    <property type="match status" value="1"/>
</dbReference>
<dbReference type="Gene3D" id="3.30.565.10">
    <property type="entry name" value="Histidine kinase-like ATPase, C-terminal domain"/>
    <property type="match status" value="1"/>
</dbReference>
<dbReference type="Gene3D" id="3.40.50.2300">
    <property type="match status" value="1"/>
</dbReference>
<dbReference type="InterPro" id="IPR011006">
    <property type="entry name" value="CheY-like_superfamily"/>
</dbReference>
<dbReference type="SUPFAM" id="SSF47226">
    <property type="entry name" value="Histidine-containing phosphotransfer domain, HPT domain"/>
    <property type="match status" value="1"/>
</dbReference>
<feature type="domain" description="CheW-like" evidence="11">
    <location>
        <begin position="501"/>
        <end position="640"/>
    </location>
</feature>
<keyword evidence="4" id="KW-0808">Transferase</keyword>
<dbReference type="SUPFAM" id="SSF52172">
    <property type="entry name" value="CheY-like"/>
    <property type="match status" value="1"/>
</dbReference>
<dbReference type="InterPro" id="IPR036061">
    <property type="entry name" value="CheW-like_dom_sf"/>
</dbReference>
<dbReference type="EMBL" id="BPQQ01000041">
    <property type="protein sequence ID" value="GJE01675.1"/>
    <property type="molecule type" value="Genomic_DNA"/>
</dbReference>
<dbReference type="EC" id="2.7.13.3" evidence="2"/>
<protein>
    <recommendedName>
        <fullName evidence="2">histidine kinase</fullName>
        <ecNumber evidence="2">2.7.13.3</ecNumber>
    </recommendedName>
</protein>
<dbReference type="Gene3D" id="2.30.30.40">
    <property type="entry name" value="SH3 Domains"/>
    <property type="match status" value="1"/>
</dbReference>
<evidence type="ECO:0000256" key="2">
    <source>
        <dbReference type="ARBA" id="ARBA00012438"/>
    </source>
</evidence>
<dbReference type="InterPro" id="IPR001789">
    <property type="entry name" value="Sig_transdc_resp-reg_receiver"/>
</dbReference>
<feature type="region of interest" description="Disordered" evidence="9">
    <location>
        <begin position="125"/>
        <end position="187"/>
    </location>
</feature>
<keyword evidence="6" id="KW-0902">Two-component regulatory system</keyword>
<dbReference type="InterPro" id="IPR036641">
    <property type="entry name" value="HPT_dom_sf"/>
</dbReference>
<dbReference type="InterPro" id="IPR003594">
    <property type="entry name" value="HATPase_dom"/>
</dbReference>
<evidence type="ECO:0000256" key="3">
    <source>
        <dbReference type="ARBA" id="ARBA00022553"/>
    </source>
</evidence>
<evidence type="ECO:0000313" key="14">
    <source>
        <dbReference type="Proteomes" id="UP001055153"/>
    </source>
</evidence>
<dbReference type="InterPro" id="IPR036890">
    <property type="entry name" value="HATPase_C_sf"/>
</dbReference>
<reference evidence="13" key="2">
    <citation type="submission" date="2021-08" db="EMBL/GenBank/DDBJ databases">
        <authorList>
            <person name="Tani A."/>
            <person name="Ola A."/>
            <person name="Ogura Y."/>
            <person name="Katsura K."/>
            <person name="Hayashi T."/>
        </authorList>
    </citation>
    <scope>NUCLEOTIDE SEQUENCE</scope>
    <source>
        <strain evidence="13">DSM 17168</strain>
    </source>
</reference>
<dbReference type="PROSITE" id="PS50851">
    <property type="entry name" value="CHEW"/>
    <property type="match status" value="1"/>
</dbReference>
<feature type="modified residue" description="4-aspartylphosphate" evidence="8">
    <location>
        <position position="713"/>
    </location>
</feature>
<dbReference type="Pfam" id="PF01584">
    <property type="entry name" value="CheW"/>
    <property type="match status" value="1"/>
</dbReference>
<name>A0ABQ4SGQ7_9HYPH</name>
<organism evidence="13 14">
    <name type="scientific">Methylobacterium isbiliense</name>
    <dbReference type="NCBI Taxonomy" id="315478"/>
    <lineage>
        <taxon>Bacteria</taxon>
        <taxon>Pseudomonadati</taxon>
        <taxon>Pseudomonadota</taxon>
        <taxon>Alphaproteobacteria</taxon>
        <taxon>Hyphomicrobiales</taxon>
        <taxon>Methylobacteriaceae</taxon>
        <taxon>Methylobacterium</taxon>
    </lineage>
</organism>
<dbReference type="Pfam" id="PF02518">
    <property type="entry name" value="HATPase_c"/>
    <property type="match status" value="1"/>
</dbReference>
<dbReference type="PROSITE" id="PS50894">
    <property type="entry name" value="HPT"/>
    <property type="match status" value="1"/>
</dbReference>
<dbReference type="PANTHER" id="PTHR43395">
    <property type="entry name" value="SENSOR HISTIDINE KINASE CHEA"/>
    <property type="match status" value="1"/>
</dbReference>
<feature type="compositionally biased region" description="Low complexity" evidence="9">
    <location>
        <begin position="125"/>
        <end position="154"/>
    </location>
</feature>
<feature type="domain" description="HPt" evidence="12">
    <location>
        <begin position="1"/>
        <end position="105"/>
    </location>
</feature>
<evidence type="ECO:0000256" key="7">
    <source>
        <dbReference type="PROSITE-ProRule" id="PRU00110"/>
    </source>
</evidence>
<dbReference type="PROSITE" id="PS50110">
    <property type="entry name" value="RESPONSE_REGULATORY"/>
    <property type="match status" value="1"/>
</dbReference>
<evidence type="ECO:0000259" key="10">
    <source>
        <dbReference type="PROSITE" id="PS50110"/>
    </source>
</evidence>
<proteinExistence type="predicted"/>
<evidence type="ECO:0000313" key="13">
    <source>
        <dbReference type="EMBL" id="GJE01675.1"/>
    </source>
</evidence>
<dbReference type="Pfam" id="PF01627">
    <property type="entry name" value="Hpt"/>
    <property type="match status" value="1"/>
</dbReference>
<evidence type="ECO:0000256" key="5">
    <source>
        <dbReference type="ARBA" id="ARBA00022777"/>
    </source>
</evidence>
<dbReference type="SMART" id="SM00448">
    <property type="entry name" value="REC"/>
    <property type="match status" value="1"/>
</dbReference>
<keyword evidence="3 8" id="KW-0597">Phosphoprotein</keyword>
<evidence type="ECO:0000256" key="8">
    <source>
        <dbReference type="PROSITE-ProRule" id="PRU00169"/>
    </source>
</evidence>
<dbReference type="SMART" id="SM00387">
    <property type="entry name" value="HATPase_c"/>
    <property type="match status" value="1"/>
</dbReference>
<dbReference type="SUPFAM" id="SSF50341">
    <property type="entry name" value="CheW-like"/>
    <property type="match status" value="1"/>
</dbReference>
<dbReference type="CDD" id="cd00088">
    <property type="entry name" value="HPT"/>
    <property type="match status" value="1"/>
</dbReference>
<dbReference type="Pfam" id="PF00072">
    <property type="entry name" value="Response_reg"/>
    <property type="match status" value="1"/>
</dbReference>
<dbReference type="Proteomes" id="UP001055153">
    <property type="component" value="Unassembled WGS sequence"/>
</dbReference>
<dbReference type="RefSeq" id="WP_238236712.1">
    <property type="nucleotide sequence ID" value="NZ_BPQQ01000041.1"/>
</dbReference>
<comment type="catalytic activity">
    <reaction evidence="1">
        <text>ATP + protein L-histidine = ADP + protein N-phospho-L-histidine.</text>
        <dbReference type="EC" id="2.7.13.3"/>
    </reaction>
</comment>
<gene>
    <name evidence="13" type="primary">rcsC_23</name>
    <name evidence="13" type="ORF">GMJLKIPL_3609</name>
</gene>
<dbReference type="Gene3D" id="1.20.120.160">
    <property type="entry name" value="HPT domain"/>
    <property type="match status" value="1"/>
</dbReference>
<keyword evidence="14" id="KW-1185">Reference proteome</keyword>
<evidence type="ECO:0000259" key="11">
    <source>
        <dbReference type="PROSITE" id="PS50851"/>
    </source>
</evidence>
<feature type="compositionally biased region" description="Pro residues" evidence="9">
    <location>
        <begin position="155"/>
        <end position="165"/>
    </location>
</feature>
<evidence type="ECO:0000256" key="1">
    <source>
        <dbReference type="ARBA" id="ARBA00000085"/>
    </source>
</evidence>
<dbReference type="PRINTS" id="PR00344">
    <property type="entry name" value="BCTRLSENSOR"/>
</dbReference>
<feature type="modified residue" description="Phosphohistidine" evidence="7">
    <location>
        <position position="45"/>
    </location>
</feature>